<dbReference type="AlphaFoldDB" id="A0A1P8WHV7"/>
<dbReference type="KEGG" id="fmr:Fuma_03235"/>
<dbReference type="PANTHER" id="PTHR30097:SF4">
    <property type="entry name" value="SLR6042 PROTEIN"/>
    <property type="match status" value="1"/>
</dbReference>
<dbReference type="SUPFAM" id="SSF55781">
    <property type="entry name" value="GAF domain-like"/>
    <property type="match status" value="2"/>
</dbReference>
<dbReference type="Gene3D" id="3.30.450.40">
    <property type="match status" value="2"/>
</dbReference>
<dbReference type="GO" id="GO:0015679">
    <property type="term" value="P:plasma membrane copper ion transport"/>
    <property type="evidence" value="ECO:0007669"/>
    <property type="project" value="TreeGrafter"/>
</dbReference>
<organism evidence="2 3">
    <name type="scientific">Fuerstiella marisgermanici</name>
    <dbReference type="NCBI Taxonomy" id="1891926"/>
    <lineage>
        <taxon>Bacteria</taxon>
        <taxon>Pseudomonadati</taxon>
        <taxon>Planctomycetota</taxon>
        <taxon>Planctomycetia</taxon>
        <taxon>Planctomycetales</taxon>
        <taxon>Planctomycetaceae</taxon>
        <taxon>Fuerstiella</taxon>
    </lineage>
</organism>
<reference evidence="2 3" key="1">
    <citation type="journal article" date="2016" name="Front. Microbiol.">
        <title>Fuerstia marisgermanicae gen. nov., sp. nov., an Unusual Member of the Phylum Planctomycetes from the German Wadden Sea.</title>
        <authorList>
            <person name="Kohn T."/>
            <person name="Heuer A."/>
            <person name="Jogler M."/>
            <person name="Vollmers J."/>
            <person name="Boedeker C."/>
            <person name="Bunk B."/>
            <person name="Rast P."/>
            <person name="Borchert D."/>
            <person name="Glockner I."/>
            <person name="Freese H.M."/>
            <person name="Klenk H.P."/>
            <person name="Overmann J."/>
            <person name="Kaster A.K."/>
            <person name="Rohde M."/>
            <person name="Wiegand S."/>
            <person name="Jogler C."/>
        </authorList>
    </citation>
    <scope>NUCLEOTIDE SEQUENCE [LARGE SCALE GENOMIC DNA]</scope>
    <source>
        <strain evidence="2 3">NH11</strain>
    </source>
</reference>
<evidence type="ECO:0008006" key="4">
    <source>
        <dbReference type="Google" id="ProtNLM"/>
    </source>
</evidence>
<gene>
    <name evidence="2" type="ORF">Fuma_03235</name>
</gene>
<dbReference type="RefSeq" id="WP_145944210.1">
    <property type="nucleotide sequence ID" value="NZ_CP017641.1"/>
</dbReference>
<evidence type="ECO:0000313" key="3">
    <source>
        <dbReference type="Proteomes" id="UP000187735"/>
    </source>
</evidence>
<dbReference type="GO" id="GO:0060003">
    <property type="term" value="P:copper ion export"/>
    <property type="evidence" value="ECO:0007669"/>
    <property type="project" value="TreeGrafter"/>
</dbReference>
<accession>A0A1P8WHV7</accession>
<dbReference type="Proteomes" id="UP000187735">
    <property type="component" value="Chromosome"/>
</dbReference>
<dbReference type="InterPro" id="IPR029016">
    <property type="entry name" value="GAF-like_dom_sf"/>
</dbReference>
<keyword evidence="3" id="KW-1185">Reference proteome</keyword>
<evidence type="ECO:0000256" key="1">
    <source>
        <dbReference type="ARBA" id="ARBA00022448"/>
    </source>
</evidence>
<sequence>MSENGGSSEDNLKRVRERVMQLAREVEKMSGEEIPPNIFFQEFLNRVVTAIGARAGAVWMIGDGGRLSLAAETNLEETGLREKPGAMQINEKLLVDVLQTGEAKTLMHGQGVDLPTEHVMVLSALHKEKDCVGVVQLFQRTDVPEKARSGYMQFLEQMCGYASRYIEGKRRNAALSADLKSKFWTDFEQFTLRIQRSLEEQEVADASASDGRPLLGCDRFSVVTKKGSSVKVRAVSGQTSVNARANLIVAMSKLCRRVIDMGETLLYAGKIENLPPQIEKPLANFVQESGSRMIMIVPLFQNEEMVREQGEDAERKRKTKRPKAIGCVVVEQVAESEPAPELEQRAELLADHIGAAMWNSRTHGRIFGKSIFKFFGQVSEWFHGKKLAITTAVLLALAGIVAAMTLIRLPYPVDADGKLMPVEQHAVFATWDGEIRDILIQPDANGDFRVVADQPLLILENDDLAKEISDAESELNKQLELREQIMRSQAGLNTEQQADEWNRLEIEKITNQADIRIARAQVAKLKKRAENKLTVRAPAAGVIPDFKRLDILRNRPVRAGDHLFDVMNDSDEAPWHLELLVEEKRMGHITRALQTQNEASGDPNAVSLAGDFTMVSLPSSKFTCHLTTIATRSTTDPELGTAFEMIAVADEEIPVRRIGLEVTVRLHCNECSLAYYCFGDVVEFVQRELWWF</sequence>
<dbReference type="OrthoDB" id="248877at2"/>
<dbReference type="InterPro" id="IPR051909">
    <property type="entry name" value="MFP_Cation_Efflux"/>
</dbReference>
<keyword evidence="1" id="KW-0813">Transport</keyword>
<proteinExistence type="predicted"/>
<dbReference type="EMBL" id="CP017641">
    <property type="protein sequence ID" value="APZ93617.1"/>
    <property type="molecule type" value="Genomic_DNA"/>
</dbReference>
<evidence type="ECO:0000313" key="2">
    <source>
        <dbReference type="EMBL" id="APZ93617.1"/>
    </source>
</evidence>
<name>A0A1P8WHV7_9PLAN</name>
<protein>
    <recommendedName>
        <fullName evidence="4">HlyD family secretion protein</fullName>
    </recommendedName>
</protein>
<dbReference type="PANTHER" id="PTHR30097">
    <property type="entry name" value="CATION EFFLUX SYSTEM PROTEIN CUSB"/>
    <property type="match status" value="1"/>
</dbReference>
<dbReference type="GO" id="GO:0030313">
    <property type="term" value="C:cell envelope"/>
    <property type="evidence" value="ECO:0007669"/>
    <property type="project" value="TreeGrafter"/>
</dbReference>